<evidence type="ECO:0000259" key="11">
    <source>
        <dbReference type="Pfam" id="PF13967"/>
    </source>
</evidence>
<dbReference type="InterPro" id="IPR032880">
    <property type="entry name" value="CSC1/OSCA1-like_N"/>
</dbReference>
<dbReference type="AlphaFoldDB" id="A0A0D7BG33"/>
<feature type="compositionally biased region" description="Polar residues" evidence="8">
    <location>
        <begin position="1014"/>
        <end position="1024"/>
    </location>
</feature>
<dbReference type="InterPro" id="IPR003864">
    <property type="entry name" value="CSC1/OSCA1-like_7TM"/>
</dbReference>
<accession>A0A0D7BG33</accession>
<feature type="transmembrane region" description="Helical" evidence="9">
    <location>
        <begin position="422"/>
        <end position="446"/>
    </location>
</feature>
<keyword evidence="3" id="KW-0813">Transport</keyword>
<evidence type="ECO:0000256" key="7">
    <source>
        <dbReference type="SAM" id="Coils"/>
    </source>
</evidence>
<evidence type="ECO:0000256" key="1">
    <source>
        <dbReference type="ARBA" id="ARBA00004141"/>
    </source>
</evidence>
<evidence type="ECO:0000313" key="13">
    <source>
        <dbReference type="EMBL" id="KIY69462.1"/>
    </source>
</evidence>
<feature type="transmembrane region" description="Helical" evidence="9">
    <location>
        <begin position="376"/>
        <end position="402"/>
    </location>
</feature>
<evidence type="ECO:0000256" key="9">
    <source>
        <dbReference type="SAM" id="Phobius"/>
    </source>
</evidence>
<evidence type="ECO:0000256" key="2">
    <source>
        <dbReference type="ARBA" id="ARBA00007779"/>
    </source>
</evidence>
<feature type="domain" description="CSC1/OSCA1-like 7TM region" evidence="10">
    <location>
        <begin position="374"/>
        <end position="656"/>
    </location>
</feature>
<keyword evidence="6 9" id="KW-0472">Membrane</keyword>
<feature type="coiled-coil region" evidence="7">
    <location>
        <begin position="293"/>
        <end position="320"/>
    </location>
</feature>
<sequence>MGGTDIGDAAGDLINQSSRTLAPEAVGTQVVLMTIISVVTVLAFNILRPKNKIIYEPKVKYHTGDKPPPKIDSGMFGWLPPLLHTKEPELLEKIGLDAVTYLRFLRLLRWLFTGVTVLTCGILIPINVVYNLKHVDSKDRDILSMLTIRDLQGSWLFAHVAVSYLVTIMIIGCVHIHWRKMIQLRRAWFRSPEYVQSFYARTLTVLHVDKRLQSDDGIRRIFESVQVPYPTTSVHIGRKVGKLPELIEYHNNTVRELEEYLVRYLKGGRIGKKRPTVRIGGTCGLGGTKYDAIDYFTAKLKRTEAAIESYRREIDTRKAENYGFASMAAVPYAHIVAKILAGKHPKGTTITLAPNPKDIIWENMNKSQGELARKRTIGFVLVALVCFFNTLPLFIISLLANLSSLTAYVPFLETWQNESRQSFSLVSGVLPPVVSGIFGFFLPIIMRHLSQYMGALTHSRLDRAVTARYFAFLVISQLVIFTLIGVIFNSAMEIVREVGKKSFKEIIQNLDTLPDTINRTYIDQASYWLTFFPLRGFLAVFDLAQIINVVWLSIKTRLFGRTPRDIREWTQPPSFEYAVYYGNMLLMAAVGLVFAPLAPLVSLAACIVFWMNSFVYKYQLMFVFISKVESGGRLWNVVINRLLFCVVLMQSLLVLTIGLQYGWSTLQWLWTIPPIFIVAGYKIYAYRVFNNNFRYYNPTAEELSMAKVHTERGDVKGNRLEKRFGHPALHADLFTPMLHAKMMPLLSQVYGGSLGKEQTKLDEYGGQKMEAHVVNGGVKIAAIEQSELEYDLAMFRRDRGELDWDARSMASTAMMDNTSMYNGGTGHAPVGGQYDRDLYLQRGPGSHAGEHYEMATMDSPSQPLLAPLYHGGFSASTQELMQAPPMMYNDGPVREAPVHRPQLPHQSSTYYDTTPPQSRSMSPYQQRSGSPYGRPGPPSRQNSYDMLRHQGSQEMLRQQSSPDMGRPMPQRMGSYDSRSQSPAPPSYNSGQRSHTPVYDPRVMTGSPAPYQHGQYPSSQFSQDGHGQGGNLAGRGAHRG</sequence>
<dbReference type="PANTHER" id="PTHR13018">
    <property type="entry name" value="PROBABLE MEMBRANE PROTEIN DUF221-RELATED"/>
    <property type="match status" value="1"/>
</dbReference>
<dbReference type="OrthoDB" id="2150324at2759"/>
<dbReference type="Pfam" id="PF13967">
    <property type="entry name" value="RSN1_TM"/>
    <property type="match status" value="1"/>
</dbReference>
<feature type="domain" description="CSC1/OSCA1-like N-terminal transmembrane" evidence="11">
    <location>
        <begin position="26"/>
        <end position="174"/>
    </location>
</feature>
<gene>
    <name evidence="13" type="ORF">CYLTODRAFT_393616</name>
</gene>
<dbReference type="GO" id="GO:0005886">
    <property type="term" value="C:plasma membrane"/>
    <property type="evidence" value="ECO:0007669"/>
    <property type="project" value="TreeGrafter"/>
</dbReference>
<dbReference type="Pfam" id="PF02714">
    <property type="entry name" value="RSN1_7TM"/>
    <property type="match status" value="1"/>
</dbReference>
<evidence type="ECO:0000256" key="5">
    <source>
        <dbReference type="ARBA" id="ARBA00022989"/>
    </source>
</evidence>
<comment type="subcellular location">
    <subcellularLocation>
        <location evidence="1">Membrane</location>
        <topology evidence="1">Multi-pass membrane protein</topology>
    </subcellularLocation>
</comment>
<keyword evidence="14" id="KW-1185">Reference proteome</keyword>
<dbReference type="InterPro" id="IPR027815">
    <property type="entry name" value="CSC1/OSCA1-like_cyt"/>
</dbReference>
<protein>
    <submittedName>
        <fullName evidence="13">DUF221-domain-containing protein</fullName>
    </submittedName>
</protein>
<reference evidence="13 14" key="1">
    <citation type="journal article" date="2015" name="Fungal Genet. Biol.">
        <title>Evolution of novel wood decay mechanisms in Agaricales revealed by the genome sequences of Fistulina hepatica and Cylindrobasidium torrendii.</title>
        <authorList>
            <person name="Floudas D."/>
            <person name="Held B.W."/>
            <person name="Riley R."/>
            <person name="Nagy L.G."/>
            <person name="Koehler G."/>
            <person name="Ransdell A.S."/>
            <person name="Younus H."/>
            <person name="Chow J."/>
            <person name="Chiniquy J."/>
            <person name="Lipzen A."/>
            <person name="Tritt A."/>
            <person name="Sun H."/>
            <person name="Haridas S."/>
            <person name="LaButti K."/>
            <person name="Ohm R.A."/>
            <person name="Kues U."/>
            <person name="Blanchette R.A."/>
            <person name="Grigoriev I.V."/>
            <person name="Minto R.E."/>
            <person name="Hibbett D.S."/>
        </authorList>
    </citation>
    <scope>NUCLEOTIDE SEQUENCE [LARGE SCALE GENOMIC DNA]</scope>
    <source>
        <strain evidence="13 14">FP15055 ss-10</strain>
    </source>
</reference>
<evidence type="ECO:0000259" key="12">
    <source>
        <dbReference type="Pfam" id="PF14703"/>
    </source>
</evidence>
<keyword evidence="4 9" id="KW-0812">Transmembrane</keyword>
<feature type="compositionally biased region" description="Polar residues" evidence="8">
    <location>
        <begin position="976"/>
        <end position="994"/>
    </location>
</feature>
<evidence type="ECO:0000313" key="14">
    <source>
        <dbReference type="Proteomes" id="UP000054007"/>
    </source>
</evidence>
<evidence type="ECO:0000256" key="6">
    <source>
        <dbReference type="ARBA" id="ARBA00023136"/>
    </source>
</evidence>
<feature type="transmembrane region" description="Helical" evidence="9">
    <location>
        <begin position="600"/>
        <end position="618"/>
    </location>
</feature>
<feature type="transmembrane region" description="Helical" evidence="9">
    <location>
        <begin position="667"/>
        <end position="684"/>
    </location>
</feature>
<evidence type="ECO:0000259" key="10">
    <source>
        <dbReference type="Pfam" id="PF02714"/>
    </source>
</evidence>
<dbReference type="GO" id="GO:0005227">
    <property type="term" value="F:calcium-activated cation channel activity"/>
    <property type="evidence" value="ECO:0007669"/>
    <property type="project" value="InterPro"/>
</dbReference>
<evidence type="ECO:0000256" key="8">
    <source>
        <dbReference type="SAM" id="MobiDB-lite"/>
    </source>
</evidence>
<dbReference type="Proteomes" id="UP000054007">
    <property type="component" value="Unassembled WGS sequence"/>
</dbReference>
<evidence type="ECO:0000256" key="4">
    <source>
        <dbReference type="ARBA" id="ARBA00022692"/>
    </source>
</evidence>
<keyword evidence="5 9" id="KW-1133">Transmembrane helix</keyword>
<dbReference type="Pfam" id="PF14703">
    <property type="entry name" value="PHM7_cyt"/>
    <property type="match status" value="1"/>
</dbReference>
<feature type="transmembrane region" description="Helical" evidence="9">
    <location>
        <begin position="26"/>
        <end position="47"/>
    </location>
</feature>
<organism evidence="13 14">
    <name type="scientific">Cylindrobasidium torrendii FP15055 ss-10</name>
    <dbReference type="NCBI Taxonomy" id="1314674"/>
    <lineage>
        <taxon>Eukaryota</taxon>
        <taxon>Fungi</taxon>
        <taxon>Dikarya</taxon>
        <taxon>Basidiomycota</taxon>
        <taxon>Agaricomycotina</taxon>
        <taxon>Agaricomycetes</taxon>
        <taxon>Agaricomycetidae</taxon>
        <taxon>Agaricales</taxon>
        <taxon>Marasmiineae</taxon>
        <taxon>Physalacriaceae</taxon>
        <taxon>Cylindrobasidium</taxon>
    </lineage>
</organism>
<dbReference type="InterPro" id="IPR045122">
    <property type="entry name" value="Csc1-like"/>
</dbReference>
<proteinExistence type="inferred from homology"/>
<keyword evidence="7" id="KW-0175">Coiled coil</keyword>
<feature type="region of interest" description="Disordered" evidence="8">
    <location>
        <begin position="884"/>
        <end position="1039"/>
    </location>
</feature>
<evidence type="ECO:0000256" key="3">
    <source>
        <dbReference type="ARBA" id="ARBA00022448"/>
    </source>
</evidence>
<dbReference type="EMBL" id="KN880483">
    <property type="protein sequence ID" value="KIY69462.1"/>
    <property type="molecule type" value="Genomic_DNA"/>
</dbReference>
<dbReference type="STRING" id="1314674.A0A0D7BG33"/>
<comment type="similarity">
    <text evidence="2">Belongs to the CSC1 (TC 1.A.17) family.</text>
</comment>
<feature type="compositionally biased region" description="Polar residues" evidence="8">
    <location>
        <begin position="904"/>
        <end position="926"/>
    </location>
</feature>
<feature type="transmembrane region" description="Helical" evidence="9">
    <location>
        <begin position="467"/>
        <end position="488"/>
    </location>
</feature>
<feature type="transmembrane region" description="Helical" evidence="9">
    <location>
        <begin position="536"/>
        <end position="554"/>
    </location>
</feature>
<feature type="transmembrane region" description="Helical" evidence="9">
    <location>
        <begin position="155"/>
        <end position="178"/>
    </location>
</feature>
<feature type="transmembrane region" description="Helical" evidence="9">
    <location>
        <begin position="638"/>
        <end position="661"/>
    </location>
</feature>
<dbReference type="PANTHER" id="PTHR13018:SF149">
    <property type="entry name" value="DOMAIN PROTEIN, PUTATIVE (AFU_ORTHOLOGUE AFUA_3G11660)-RELATED"/>
    <property type="match status" value="1"/>
</dbReference>
<feature type="compositionally biased region" description="Polar residues" evidence="8">
    <location>
        <begin position="950"/>
        <end position="962"/>
    </location>
</feature>
<feature type="transmembrane region" description="Helical" evidence="9">
    <location>
        <begin position="110"/>
        <end position="130"/>
    </location>
</feature>
<feature type="domain" description="CSC1/OSCA1-like cytosolic" evidence="12">
    <location>
        <begin position="200"/>
        <end position="363"/>
    </location>
</feature>
<name>A0A0D7BG33_9AGAR</name>